<keyword evidence="2" id="KW-1185">Reference proteome</keyword>
<protein>
    <submittedName>
        <fullName evidence="1">Uncharacterized protein</fullName>
    </submittedName>
</protein>
<dbReference type="Proteomes" id="UP001212357">
    <property type="component" value="Segment"/>
</dbReference>
<accession>A0AAE9VZR3</accession>
<dbReference type="EMBL" id="OP712460">
    <property type="protein sequence ID" value="WBF76729.1"/>
    <property type="molecule type" value="Genomic_DNA"/>
</dbReference>
<organism evidence="1 2">
    <name type="scientific">Pseudomonas phage PSV3</name>
    <dbReference type="NCBI Taxonomy" id="3003632"/>
    <lineage>
        <taxon>Viruses</taxon>
        <taxon>Duplodnaviria</taxon>
        <taxon>Heunggongvirae</taxon>
        <taxon>Uroviricota</taxon>
        <taxon>Caudoviricetes</taxon>
        <taxon>Jondennisvirinae</taxon>
        <taxon>Septimatrevirus</taxon>
    </lineage>
</organism>
<evidence type="ECO:0000313" key="1">
    <source>
        <dbReference type="EMBL" id="WBF76729.1"/>
    </source>
</evidence>
<reference evidence="1" key="1">
    <citation type="submission" date="2022-10" db="EMBL/GenBank/DDBJ databases">
        <authorList>
            <person name="Li J.H."/>
            <person name="Ding Y.F."/>
            <person name="Wei Y.L."/>
        </authorList>
    </citation>
    <scope>NUCLEOTIDE SEQUENCE</scope>
</reference>
<gene>
    <name evidence="1" type="ORF">PSV3_00027</name>
</gene>
<evidence type="ECO:0000313" key="2">
    <source>
        <dbReference type="Proteomes" id="UP001212357"/>
    </source>
</evidence>
<proteinExistence type="predicted"/>
<sequence length="89" mass="10231">MPTIKQALLAPVRLFLKTPTEDIPKLPLAFVANQRRAKVPTVPAVIRANAIFVYIFFNALRKCLWHAGRVKVYALFSCVGFLRRFFVQR</sequence>
<name>A0AAE9VZR3_9CAUD</name>